<dbReference type="GO" id="GO:0005634">
    <property type="term" value="C:nucleus"/>
    <property type="evidence" value="ECO:0007669"/>
    <property type="project" value="TreeGrafter"/>
</dbReference>
<dbReference type="GO" id="GO:0006511">
    <property type="term" value="P:ubiquitin-dependent protein catabolic process"/>
    <property type="evidence" value="ECO:0007669"/>
    <property type="project" value="TreeGrafter"/>
</dbReference>
<dbReference type="Gene3D" id="2.20.28.10">
    <property type="match status" value="1"/>
</dbReference>
<dbReference type="Pfam" id="PF13639">
    <property type="entry name" value="zf-RING_2"/>
    <property type="match status" value="1"/>
</dbReference>
<dbReference type="GO" id="GO:0016874">
    <property type="term" value="F:ligase activity"/>
    <property type="evidence" value="ECO:0007669"/>
    <property type="project" value="UniProtKB-KW"/>
</dbReference>
<evidence type="ECO:0000256" key="2">
    <source>
        <dbReference type="ARBA" id="ARBA00022723"/>
    </source>
</evidence>
<dbReference type="GO" id="GO:0016567">
    <property type="term" value="P:protein ubiquitination"/>
    <property type="evidence" value="ECO:0007669"/>
    <property type="project" value="TreeGrafter"/>
</dbReference>
<reference evidence="9 10" key="1">
    <citation type="journal article" date="2014" name="PLoS ONE">
        <title>Global Analysis of Gene Expression Profiles in Physic Nut (Jatropha curcas L.) Seedlings Exposed to Salt Stress.</title>
        <authorList>
            <person name="Zhang L."/>
            <person name="Zhang C."/>
            <person name="Wu P."/>
            <person name="Chen Y."/>
            <person name="Li M."/>
            <person name="Jiang H."/>
            <person name="Wu G."/>
        </authorList>
    </citation>
    <scope>NUCLEOTIDE SEQUENCE [LARGE SCALE GENOMIC DNA]</scope>
    <source>
        <strain evidence="10">cv. GZQX0401</strain>
        <tissue evidence="9">Young leaves</tissue>
    </source>
</reference>
<evidence type="ECO:0000256" key="5">
    <source>
        <dbReference type="PROSITE-ProRule" id="PRU00601"/>
    </source>
</evidence>
<dbReference type="GO" id="GO:0006879">
    <property type="term" value="P:intracellular iron ion homeostasis"/>
    <property type="evidence" value="ECO:0007669"/>
    <property type="project" value="UniProtKB-ARBA"/>
</dbReference>
<name>A0A067KH93_JATCU</name>
<dbReference type="InterPro" id="IPR008913">
    <property type="entry name" value="Znf_CHY"/>
</dbReference>
<feature type="domain" description="RING-type" evidence="6">
    <location>
        <begin position="428"/>
        <end position="470"/>
    </location>
</feature>
<dbReference type="OrthoDB" id="411372at2759"/>
<gene>
    <name evidence="9" type="ORF">JCGZ_11565</name>
</gene>
<evidence type="ECO:0000259" key="8">
    <source>
        <dbReference type="PROSITE" id="PS51270"/>
    </source>
</evidence>
<accession>A0A067KH93</accession>
<keyword evidence="2" id="KW-0479">Metal-binding</keyword>
<dbReference type="GO" id="GO:0061630">
    <property type="term" value="F:ubiquitin protein ligase activity"/>
    <property type="evidence" value="ECO:0007669"/>
    <property type="project" value="TreeGrafter"/>
</dbReference>
<organism evidence="9 10">
    <name type="scientific">Jatropha curcas</name>
    <name type="common">Barbados nut</name>
    <dbReference type="NCBI Taxonomy" id="180498"/>
    <lineage>
        <taxon>Eukaryota</taxon>
        <taxon>Viridiplantae</taxon>
        <taxon>Streptophyta</taxon>
        <taxon>Embryophyta</taxon>
        <taxon>Tracheophyta</taxon>
        <taxon>Spermatophyta</taxon>
        <taxon>Magnoliopsida</taxon>
        <taxon>eudicotyledons</taxon>
        <taxon>Gunneridae</taxon>
        <taxon>Pentapetalae</taxon>
        <taxon>rosids</taxon>
        <taxon>fabids</taxon>
        <taxon>Malpighiales</taxon>
        <taxon>Euphorbiaceae</taxon>
        <taxon>Crotonoideae</taxon>
        <taxon>Jatropheae</taxon>
        <taxon>Jatropha</taxon>
    </lineage>
</organism>
<dbReference type="EMBL" id="KK914632">
    <property type="protein sequence ID" value="KDP31189.1"/>
    <property type="molecule type" value="Genomic_DNA"/>
</dbReference>
<evidence type="ECO:0000313" key="9">
    <source>
        <dbReference type="EMBL" id="KDP31189.1"/>
    </source>
</evidence>
<dbReference type="InterPro" id="IPR001841">
    <property type="entry name" value="Znf_RING"/>
</dbReference>
<dbReference type="SUPFAM" id="SSF161219">
    <property type="entry name" value="CHY zinc finger-like"/>
    <property type="match status" value="1"/>
</dbReference>
<dbReference type="Pfam" id="PF05495">
    <property type="entry name" value="zf-CHY"/>
    <property type="match status" value="1"/>
</dbReference>
<dbReference type="GO" id="GO:0008270">
    <property type="term" value="F:zinc ion binding"/>
    <property type="evidence" value="ECO:0007669"/>
    <property type="project" value="UniProtKB-KW"/>
</dbReference>
<keyword evidence="4" id="KW-0862">Zinc</keyword>
<dbReference type="Pfam" id="PF14599">
    <property type="entry name" value="zinc_ribbon_6"/>
    <property type="match status" value="1"/>
</dbReference>
<evidence type="ECO:0000259" key="7">
    <source>
        <dbReference type="PROSITE" id="PS51266"/>
    </source>
</evidence>
<evidence type="ECO:0000256" key="4">
    <source>
        <dbReference type="ARBA" id="ARBA00022833"/>
    </source>
</evidence>
<evidence type="ECO:0000259" key="6">
    <source>
        <dbReference type="PROSITE" id="PS50089"/>
    </source>
</evidence>
<dbReference type="AlphaFoldDB" id="A0A067KH93"/>
<dbReference type="PROSITE" id="PS51270">
    <property type="entry name" value="ZF_CTCHY"/>
    <property type="match status" value="1"/>
</dbReference>
<dbReference type="PANTHER" id="PTHR21319">
    <property type="entry name" value="RING FINGER AND CHY ZINC FINGER DOMAIN-CONTAINING PROTEIN 1"/>
    <property type="match status" value="1"/>
</dbReference>
<dbReference type="Proteomes" id="UP000027138">
    <property type="component" value="Unassembled WGS sequence"/>
</dbReference>
<feature type="domain" description="CTCHY-type" evidence="8">
    <location>
        <begin position="364"/>
        <end position="427"/>
    </location>
</feature>
<dbReference type="PANTHER" id="PTHR21319:SF39">
    <property type="entry name" value="ZINC FINGER PROTEIN"/>
    <property type="match status" value="1"/>
</dbReference>
<evidence type="ECO:0000256" key="3">
    <source>
        <dbReference type="ARBA" id="ARBA00022771"/>
    </source>
</evidence>
<keyword evidence="1" id="KW-0436">Ligase</keyword>
<sequence length="534" mass="61284">MAKYNQLCMKLHHTCKSMHKLLSDHIHHEEIELWPLFRECFSIQEQEKIIGLMLGKARAETLQDIIPWLIGSLTPAEQQAIMSLLHRVTKNTMFDEWLGEWWEGYDTPHMKEKSNSLWPTDPLEIVSRYLSKDAHGKQGGILCEKGIEQKDCFGANVDILGKCNLDVEAKAFDRDEDNECSECEKLVSESENKRCNQGANIRVEIDKPSETFQSNSTSMYQEHHLTMTQADLEAAIRRVSGDSSLDPQEKSYIMQNLLMSRWIAQQRRSNSEAIISSKGEEVPGQHPSYRDPLKVTLGCKHYKRNSKLVTPCCNKLYTCIRCHDEDADHSTDRRAITKMMCMKCLTIQPIGQTCSTVSCNNLSMARYYCKICKVFDDDREIYHCPFCNLCRVGKGLGIGYFHCMNCNACMSRSLLVHPCREKSLEENCPICHEYIFTSSNPVKALPCGHVMHSTCFQDYTRTHYICPICSKSLGDMQVYFKMLDALLAEEKMPDEYSSKTQDILCNDCEKKGAAPFHWHYHKCISCGSYNTRLI</sequence>
<dbReference type="InterPro" id="IPR037274">
    <property type="entry name" value="Znf_CHY_sf"/>
</dbReference>
<dbReference type="Gene3D" id="3.30.40.10">
    <property type="entry name" value="Zinc/RING finger domain, C3HC4 (zinc finger)"/>
    <property type="match status" value="1"/>
</dbReference>
<dbReference type="CDD" id="cd16464">
    <property type="entry name" value="RING-H2_Pirh2-like"/>
    <property type="match status" value="1"/>
</dbReference>
<protein>
    <submittedName>
        <fullName evidence="9">Uncharacterized protein</fullName>
    </submittedName>
</protein>
<dbReference type="STRING" id="180498.A0A067KH93"/>
<proteinExistence type="predicted"/>
<evidence type="ECO:0000256" key="1">
    <source>
        <dbReference type="ARBA" id="ARBA00022598"/>
    </source>
</evidence>
<dbReference type="SUPFAM" id="SSF57850">
    <property type="entry name" value="RING/U-box"/>
    <property type="match status" value="1"/>
</dbReference>
<dbReference type="PROSITE" id="PS51266">
    <property type="entry name" value="ZF_CHY"/>
    <property type="match status" value="1"/>
</dbReference>
<dbReference type="SMART" id="SM00184">
    <property type="entry name" value="RING"/>
    <property type="match status" value="1"/>
</dbReference>
<dbReference type="InterPro" id="IPR037275">
    <property type="entry name" value="Znf_CTCHY_sf"/>
</dbReference>
<dbReference type="InterPro" id="IPR017921">
    <property type="entry name" value="Znf_CTCHY"/>
</dbReference>
<dbReference type="PROSITE" id="PS50089">
    <property type="entry name" value="ZF_RING_2"/>
    <property type="match status" value="1"/>
</dbReference>
<evidence type="ECO:0000313" key="10">
    <source>
        <dbReference type="Proteomes" id="UP000027138"/>
    </source>
</evidence>
<keyword evidence="10" id="KW-1185">Reference proteome</keyword>
<dbReference type="FunFam" id="3.30.40.10:FF:000208">
    <property type="entry name" value="Zinc finger protein-related isoform 1"/>
    <property type="match status" value="1"/>
</dbReference>
<feature type="domain" description="CHY-type" evidence="7">
    <location>
        <begin position="292"/>
        <end position="361"/>
    </location>
</feature>
<keyword evidence="3 5" id="KW-0863">Zinc-finger</keyword>
<dbReference type="InterPro" id="IPR013083">
    <property type="entry name" value="Znf_RING/FYVE/PHD"/>
</dbReference>
<dbReference type="InterPro" id="IPR039512">
    <property type="entry name" value="RCHY1_zinc-ribbon"/>
</dbReference>
<dbReference type="SUPFAM" id="SSF161245">
    <property type="entry name" value="Zinc hairpin stack"/>
    <property type="match status" value="1"/>
</dbReference>